<evidence type="ECO:0000313" key="13">
    <source>
        <dbReference type="Proteomes" id="UP000019591"/>
    </source>
</evidence>
<dbReference type="NCBIfam" id="TIGR00229">
    <property type="entry name" value="sensory_box"/>
    <property type="match status" value="1"/>
</dbReference>
<sequence>MGLMGRKLLGAIAILAALVLIFLNAYFNMKYDISLVEYFRKSQEITVAERAWLSSHGKIIYGSDQSSPPLRYKDEIDLQYKGLVVDTLRALSIEIGQDISFEPSNWWIESMSSLEQEKTDIFDLIPSEERSEKFIFTDPIYQLRGNIFMSKSSEVDSYYDLKGKTVAVLDGDYAIEFLKNRVSNIEFIYTPDVLSAMKKVTSGEADAAIGDEPVIVHFMNRQNMMWDYKILEQPMYNKNVVLAVPKSKEVLVPILNKGIYNLKKKNMTEKIQQKWVGVSTPFIKDTSSEKVILITSFLISLLFICIYLVYSWNRLLKSEVLKKTSELSLSRQRLQTTFDSITDCMVVLDSSLKVETVNRAFTEFTGLQEHELIGRSFLDFEDLSAKECLPLIKDTLKTSSKHSLEFQHEDIIYSMSTFPLNWDDPDMESALVMVKDITHMKLSEQKLLQDNKMLAIGQLASGVAHEIRNPLGIIRSHCYVLRHSQNVNEAEIQGSVAAIENSVTRASGIIENLLNFVRISSDKCQLTNVRIFLESIIALERKTLEKNSIDVSVECPDDISCCLHQDSLKHVFINLISNSMDAIESGGRISIKSYTKEDSVVFEFSDNGDGIKEKDIKNIFNPFFTTKPAGKGTGLGLYITYNEVKKCGGSITASSKPGEGTTFRIEIPLREEKDEIGLKLQNTNS</sequence>
<dbReference type="Gene3D" id="3.40.190.10">
    <property type="entry name" value="Periplasmic binding protein-like II"/>
    <property type="match status" value="2"/>
</dbReference>
<dbReference type="eggNOG" id="COG0834">
    <property type="taxonomic scope" value="Bacteria"/>
</dbReference>
<keyword evidence="9" id="KW-0472">Membrane</keyword>
<dbReference type="HOGENOM" id="CLU_000445_114_69_9"/>
<dbReference type="KEGG" id="eac:EAL2_808p05110"/>
<dbReference type="SUPFAM" id="SSF47384">
    <property type="entry name" value="Homodimeric domain of signal transducing histidine kinase"/>
    <property type="match status" value="1"/>
</dbReference>
<evidence type="ECO:0000256" key="5">
    <source>
        <dbReference type="ARBA" id="ARBA00022741"/>
    </source>
</evidence>
<dbReference type="InterPro" id="IPR004358">
    <property type="entry name" value="Sig_transdc_His_kin-like_C"/>
</dbReference>
<dbReference type="OrthoDB" id="9784397at2"/>
<keyword evidence="13" id="KW-1185">Reference proteome</keyword>
<dbReference type="InterPro" id="IPR003661">
    <property type="entry name" value="HisK_dim/P_dom"/>
</dbReference>
<evidence type="ECO:0000256" key="8">
    <source>
        <dbReference type="ARBA" id="ARBA00023012"/>
    </source>
</evidence>
<dbReference type="GO" id="GO:0000155">
    <property type="term" value="F:phosphorelay sensor kinase activity"/>
    <property type="evidence" value="ECO:0007669"/>
    <property type="project" value="InterPro"/>
</dbReference>
<gene>
    <name evidence="12" type="primary">atoS</name>
    <name evidence="12" type="ORF">EAL2_808p05110</name>
</gene>
<keyword evidence="7" id="KW-0067">ATP-binding</keyword>
<feature type="domain" description="PAS" evidence="11">
    <location>
        <begin position="330"/>
        <end position="403"/>
    </location>
</feature>
<dbReference type="eggNOG" id="COG4191">
    <property type="taxonomic scope" value="Bacteria"/>
</dbReference>
<evidence type="ECO:0000256" key="1">
    <source>
        <dbReference type="ARBA" id="ARBA00000085"/>
    </source>
</evidence>
<dbReference type="RefSeq" id="WP_051489275.1">
    <property type="nucleotide sequence ID" value="NZ_CP007453.1"/>
</dbReference>
<dbReference type="AlphaFoldDB" id="W8T8H9"/>
<dbReference type="InterPro" id="IPR035965">
    <property type="entry name" value="PAS-like_dom_sf"/>
</dbReference>
<keyword evidence="12" id="KW-0614">Plasmid</keyword>
<dbReference type="SMART" id="SM00388">
    <property type="entry name" value="HisKA"/>
    <property type="match status" value="1"/>
</dbReference>
<dbReference type="Proteomes" id="UP000019591">
    <property type="component" value="Plasmid EAL2_808p"/>
</dbReference>
<evidence type="ECO:0000259" key="11">
    <source>
        <dbReference type="PROSITE" id="PS50112"/>
    </source>
</evidence>
<dbReference type="Gene3D" id="3.30.565.10">
    <property type="entry name" value="Histidine kinase-like ATPase, C-terminal domain"/>
    <property type="match status" value="1"/>
</dbReference>
<dbReference type="SMART" id="SM00062">
    <property type="entry name" value="PBPb"/>
    <property type="match status" value="1"/>
</dbReference>
<dbReference type="Pfam" id="PF08448">
    <property type="entry name" value="PAS_4"/>
    <property type="match status" value="1"/>
</dbReference>
<dbReference type="InterPro" id="IPR036097">
    <property type="entry name" value="HisK_dim/P_sf"/>
</dbReference>
<dbReference type="InterPro" id="IPR000014">
    <property type="entry name" value="PAS"/>
</dbReference>
<dbReference type="Gene3D" id="1.10.287.130">
    <property type="match status" value="1"/>
</dbReference>
<dbReference type="SMART" id="SM00387">
    <property type="entry name" value="HATPase_c"/>
    <property type="match status" value="1"/>
</dbReference>
<reference evidence="12 13" key="1">
    <citation type="journal article" date="2014" name="Genome Announc.">
        <title>Complete Genome Sequence of Amino Acid-Utilizing Eubacterium acidaminophilum al-2 (DSM 3953).</title>
        <authorList>
            <person name="Poehlein A."/>
            <person name="Andreesen J.R."/>
            <person name="Daniel R."/>
        </authorList>
    </citation>
    <scope>NUCLEOTIDE SEQUENCE [LARGE SCALE GENOMIC DNA]</scope>
    <source>
        <strain evidence="12 13">DSM 3953</strain>
        <plasmid evidence="13">Plasmid EAL2_808p</plasmid>
    </source>
</reference>
<dbReference type="SUPFAM" id="SSF55785">
    <property type="entry name" value="PYP-like sensor domain (PAS domain)"/>
    <property type="match status" value="1"/>
</dbReference>
<proteinExistence type="predicted"/>
<dbReference type="PRINTS" id="PR00344">
    <property type="entry name" value="BCTRLSENSOR"/>
</dbReference>
<name>W8T8H9_PEPAC</name>
<dbReference type="InterPro" id="IPR013656">
    <property type="entry name" value="PAS_4"/>
</dbReference>
<dbReference type="PATRIC" id="fig|1286171.3.peg.2693"/>
<keyword evidence="4 12" id="KW-0808">Transferase</keyword>
<evidence type="ECO:0000259" key="10">
    <source>
        <dbReference type="PROSITE" id="PS50109"/>
    </source>
</evidence>
<dbReference type="EMBL" id="CP007453">
    <property type="protein sequence ID" value="AHM58014.1"/>
    <property type="molecule type" value="Genomic_DNA"/>
</dbReference>
<dbReference type="CDD" id="cd00130">
    <property type="entry name" value="PAS"/>
    <property type="match status" value="1"/>
</dbReference>
<dbReference type="PROSITE" id="PS50112">
    <property type="entry name" value="PAS"/>
    <property type="match status" value="1"/>
</dbReference>
<dbReference type="Pfam" id="PF00497">
    <property type="entry name" value="SBP_bac_3"/>
    <property type="match status" value="1"/>
</dbReference>
<dbReference type="EC" id="2.7.13.3" evidence="2"/>
<dbReference type="CDD" id="cd00082">
    <property type="entry name" value="HisKA"/>
    <property type="match status" value="1"/>
</dbReference>
<dbReference type="InterPro" id="IPR003594">
    <property type="entry name" value="HATPase_dom"/>
</dbReference>
<dbReference type="PROSITE" id="PS50109">
    <property type="entry name" value="HIS_KIN"/>
    <property type="match status" value="1"/>
</dbReference>
<keyword evidence="6 12" id="KW-0418">Kinase</keyword>
<geneLocation type="plasmid" evidence="12 13">
    <name>EAL2_808p</name>
</geneLocation>
<dbReference type="PANTHER" id="PTHR43065:SF46">
    <property type="entry name" value="C4-DICARBOXYLATE TRANSPORT SENSOR PROTEIN DCTB"/>
    <property type="match status" value="1"/>
</dbReference>
<keyword evidence="9" id="KW-0812">Transmembrane</keyword>
<comment type="catalytic activity">
    <reaction evidence="1">
        <text>ATP + protein L-histidine = ADP + protein N-phospho-L-histidine.</text>
        <dbReference type="EC" id="2.7.13.3"/>
    </reaction>
</comment>
<evidence type="ECO:0000256" key="7">
    <source>
        <dbReference type="ARBA" id="ARBA00022840"/>
    </source>
</evidence>
<keyword evidence="3" id="KW-0597">Phosphoprotein</keyword>
<protein>
    <recommendedName>
        <fullName evidence="2">histidine kinase</fullName>
        <ecNumber evidence="2">2.7.13.3</ecNumber>
    </recommendedName>
</protein>
<dbReference type="Gene3D" id="3.30.450.20">
    <property type="entry name" value="PAS domain"/>
    <property type="match status" value="1"/>
</dbReference>
<keyword evidence="8" id="KW-0902">Two-component regulatory system</keyword>
<dbReference type="InterPro" id="IPR036890">
    <property type="entry name" value="HATPase_C_sf"/>
</dbReference>
<keyword evidence="9" id="KW-1133">Transmembrane helix</keyword>
<dbReference type="SUPFAM" id="SSF55874">
    <property type="entry name" value="ATPase domain of HSP90 chaperone/DNA topoisomerase II/histidine kinase"/>
    <property type="match status" value="1"/>
</dbReference>
<evidence type="ECO:0000256" key="3">
    <source>
        <dbReference type="ARBA" id="ARBA00022553"/>
    </source>
</evidence>
<dbReference type="SUPFAM" id="SSF53850">
    <property type="entry name" value="Periplasmic binding protein-like II"/>
    <property type="match status" value="1"/>
</dbReference>
<keyword evidence="5" id="KW-0547">Nucleotide-binding</keyword>
<evidence type="ECO:0000256" key="9">
    <source>
        <dbReference type="SAM" id="Phobius"/>
    </source>
</evidence>
<dbReference type="PANTHER" id="PTHR43065">
    <property type="entry name" value="SENSOR HISTIDINE KINASE"/>
    <property type="match status" value="1"/>
</dbReference>
<evidence type="ECO:0000256" key="6">
    <source>
        <dbReference type="ARBA" id="ARBA00022777"/>
    </source>
</evidence>
<evidence type="ECO:0000313" key="12">
    <source>
        <dbReference type="EMBL" id="AHM58014.1"/>
    </source>
</evidence>
<evidence type="ECO:0000256" key="4">
    <source>
        <dbReference type="ARBA" id="ARBA00022679"/>
    </source>
</evidence>
<dbReference type="CDD" id="cd01007">
    <property type="entry name" value="PBP2_BvgS_HisK_like"/>
    <property type="match status" value="1"/>
</dbReference>
<dbReference type="Pfam" id="PF02518">
    <property type="entry name" value="HATPase_c"/>
    <property type="match status" value="1"/>
</dbReference>
<dbReference type="SMART" id="SM00091">
    <property type="entry name" value="PAS"/>
    <property type="match status" value="1"/>
</dbReference>
<organism evidence="12 13">
    <name type="scientific">Peptoclostridium acidaminophilum DSM 3953</name>
    <dbReference type="NCBI Taxonomy" id="1286171"/>
    <lineage>
        <taxon>Bacteria</taxon>
        <taxon>Bacillati</taxon>
        <taxon>Bacillota</taxon>
        <taxon>Clostridia</taxon>
        <taxon>Peptostreptococcales</taxon>
        <taxon>Peptoclostridiaceae</taxon>
        <taxon>Peptoclostridium</taxon>
    </lineage>
</organism>
<dbReference type="InterPro" id="IPR005467">
    <property type="entry name" value="His_kinase_dom"/>
</dbReference>
<feature type="transmembrane region" description="Helical" evidence="9">
    <location>
        <begin position="291"/>
        <end position="310"/>
    </location>
</feature>
<evidence type="ECO:0000256" key="2">
    <source>
        <dbReference type="ARBA" id="ARBA00012438"/>
    </source>
</evidence>
<feature type="domain" description="Histidine kinase" evidence="10">
    <location>
        <begin position="462"/>
        <end position="671"/>
    </location>
</feature>
<dbReference type="GO" id="GO:0005524">
    <property type="term" value="F:ATP binding"/>
    <property type="evidence" value="ECO:0007669"/>
    <property type="project" value="UniProtKB-KW"/>
</dbReference>
<dbReference type="Pfam" id="PF00512">
    <property type="entry name" value="HisKA"/>
    <property type="match status" value="1"/>
</dbReference>
<accession>W8T8H9</accession>
<dbReference type="InterPro" id="IPR001638">
    <property type="entry name" value="Solute-binding_3/MltF_N"/>
</dbReference>